<evidence type="ECO:0000256" key="1">
    <source>
        <dbReference type="SAM" id="MobiDB-lite"/>
    </source>
</evidence>
<evidence type="ECO:0000313" key="2">
    <source>
        <dbReference type="EMBL" id="TNN53570.1"/>
    </source>
</evidence>
<reference evidence="2 3" key="1">
    <citation type="submission" date="2019-03" db="EMBL/GenBank/DDBJ databases">
        <title>First draft genome of Liparis tanakae, snailfish: a comprehensive survey of snailfish specific genes.</title>
        <authorList>
            <person name="Kim W."/>
            <person name="Song I."/>
            <person name="Jeong J.-H."/>
            <person name="Kim D."/>
            <person name="Kim S."/>
            <person name="Ryu S."/>
            <person name="Song J.Y."/>
            <person name="Lee S.K."/>
        </authorList>
    </citation>
    <scope>NUCLEOTIDE SEQUENCE [LARGE SCALE GENOMIC DNA]</scope>
    <source>
        <tissue evidence="2">Muscle</tissue>
    </source>
</reference>
<organism evidence="2 3">
    <name type="scientific">Liparis tanakae</name>
    <name type="common">Tanaka's snailfish</name>
    <dbReference type="NCBI Taxonomy" id="230148"/>
    <lineage>
        <taxon>Eukaryota</taxon>
        <taxon>Metazoa</taxon>
        <taxon>Chordata</taxon>
        <taxon>Craniata</taxon>
        <taxon>Vertebrata</taxon>
        <taxon>Euteleostomi</taxon>
        <taxon>Actinopterygii</taxon>
        <taxon>Neopterygii</taxon>
        <taxon>Teleostei</taxon>
        <taxon>Neoteleostei</taxon>
        <taxon>Acanthomorphata</taxon>
        <taxon>Eupercaria</taxon>
        <taxon>Perciformes</taxon>
        <taxon>Cottioidei</taxon>
        <taxon>Cottales</taxon>
        <taxon>Liparidae</taxon>
        <taxon>Liparis</taxon>
    </lineage>
</organism>
<feature type="compositionally biased region" description="Basic and acidic residues" evidence="1">
    <location>
        <begin position="66"/>
        <end position="85"/>
    </location>
</feature>
<dbReference type="EMBL" id="SRLO01000512">
    <property type="protein sequence ID" value="TNN53570.1"/>
    <property type="molecule type" value="Genomic_DNA"/>
</dbReference>
<keyword evidence="3" id="KW-1185">Reference proteome</keyword>
<sequence length="108" mass="11661">MASTRRRVGAAALLVTKRHASPRSGENTTRRDPLARCSSPEPQRDHLAGGWRLYGPGTDASPGARTGEELHRPAPEDRRHVDLPRPEAAASGLRPSCDVGVMKVNYGL</sequence>
<proteinExistence type="predicted"/>
<accession>A0A4Z2GJZ7</accession>
<protein>
    <submittedName>
        <fullName evidence="2">Uncharacterized protein</fullName>
    </submittedName>
</protein>
<dbReference type="Proteomes" id="UP000314294">
    <property type="component" value="Unassembled WGS sequence"/>
</dbReference>
<name>A0A4Z2GJZ7_9TELE</name>
<feature type="region of interest" description="Disordered" evidence="1">
    <location>
        <begin position="1"/>
        <end position="94"/>
    </location>
</feature>
<gene>
    <name evidence="2" type="ORF">EYF80_036213</name>
</gene>
<comment type="caution">
    <text evidence="2">The sequence shown here is derived from an EMBL/GenBank/DDBJ whole genome shotgun (WGS) entry which is preliminary data.</text>
</comment>
<dbReference type="AlphaFoldDB" id="A0A4Z2GJZ7"/>
<evidence type="ECO:0000313" key="3">
    <source>
        <dbReference type="Proteomes" id="UP000314294"/>
    </source>
</evidence>